<accession>A0ABD3NPE7</accession>
<dbReference type="Proteomes" id="UP001516023">
    <property type="component" value="Unassembled WGS sequence"/>
</dbReference>
<dbReference type="EMBL" id="JABMIG020000488">
    <property type="protein sequence ID" value="KAL3776526.1"/>
    <property type="molecule type" value="Genomic_DNA"/>
</dbReference>
<evidence type="ECO:0000256" key="1">
    <source>
        <dbReference type="SAM" id="Phobius"/>
    </source>
</evidence>
<comment type="caution">
    <text evidence="2">The sequence shown here is derived from an EMBL/GenBank/DDBJ whole genome shotgun (WGS) entry which is preliminary data.</text>
</comment>
<keyword evidence="1" id="KW-0472">Membrane</keyword>
<protein>
    <submittedName>
        <fullName evidence="2">Uncharacterized protein</fullName>
    </submittedName>
</protein>
<evidence type="ECO:0000313" key="3">
    <source>
        <dbReference type="Proteomes" id="UP001516023"/>
    </source>
</evidence>
<keyword evidence="3" id="KW-1185">Reference proteome</keyword>
<proteinExistence type="predicted"/>
<organism evidence="2 3">
    <name type="scientific">Cyclotella cryptica</name>
    <dbReference type="NCBI Taxonomy" id="29204"/>
    <lineage>
        <taxon>Eukaryota</taxon>
        <taxon>Sar</taxon>
        <taxon>Stramenopiles</taxon>
        <taxon>Ochrophyta</taxon>
        <taxon>Bacillariophyta</taxon>
        <taxon>Coscinodiscophyceae</taxon>
        <taxon>Thalassiosirophycidae</taxon>
        <taxon>Stephanodiscales</taxon>
        <taxon>Stephanodiscaceae</taxon>
        <taxon>Cyclotella</taxon>
    </lineage>
</organism>
<name>A0ABD3NPE7_9STRA</name>
<reference evidence="2 3" key="1">
    <citation type="journal article" date="2020" name="G3 (Bethesda)">
        <title>Improved Reference Genome for Cyclotella cryptica CCMP332, a Model for Cell Wall Morphogenesis, Salinity Adaptation, and Lipid Production in Diatoms (Bacillariophyta).</title>
        <authorList>
            <person name="Roberts W.R."/>
            <person name="Downey K.M."/>
            <person name="Ruck E.C."/>
            <person name="Traller J.C."/>
            <person name="Alverson A.J."/>
        </authorList>
    </citation>
    <scope>NUCLEOTIDE SEQUENCE [LARGE SCALE GENOMIC DNA]</scope>
    <source>
        <strain evidence="2 3">CCMP332</strain>
    </source>
</reference>
<dbReference type="AlphaFoldDB" id="A0ABD3NPE7"/>
<feature type="transmembrane region" description="Helical" evidence="1">
    <location>
        <begin position="112"/>
        <end position="133"/>
    </location>
</feature>
<keyword evidence="1" id="KW-0812">Transmembrane</keyword>
<gene>
    <name evidence="2" type="ORF">HJC23_009723</name>
</gene>
<sequence length="286" mass="31050">MCARCVVTAYGIGGFSATIGSHGERYIWLLHRHFLPRQTVLILLPPPPFHHGTDRLTPPAILAFSLHFPFVIPYVSSAALSTYIPPSLPTTAVRSMWLLLSSSSTNPSSKRLQYYSAALLVCYALLTLVGGYAHQTVVGVDITQSLTSVSVLWIVLHGDIPSWNGLSPQTELGSPPCTVLLTTIGSGGYILRLLTTIGNRGYILRAYRQLSKLSPQTELTLPPCTDVLPTTIASGGYILRTEFGILLCTAVANNNWQGGYIKRGQAWEQPKLSPQTEFGIPPCTTV</sequence>
<evidence type="ECO:0000313" key="2">
    <source>
        <dbReference type="EMBL" id="KAL3776526.1"/>
    </source>
</evidence>
<keyword evidence="1" id="KW-1133">Transmembrane helix</keyword>